<evidence type="ECO:0000259" key="5">
    <source>
        <dbReference type="PROSITE" id="PS50839"/>
    </source>
</evidence>
<dbReference type="Proteomes" id="UP000184123">
    <property type="component" value="Unassembled WGS sequence"/>
</dbReference>
<name>A0A1M7H8U4_9GAMM</name>
<keyword evidence="4" id="KW-0812">Transmembrane</keyword>
<dbReference type="InterPro" id="IPR043128">
    <property type="entry name" value="Rev_trsase/Diguanyl_cyclase"/>
</dbReference>
<keyword evidence="4" id="KW-1133">Transmembrane helix</keyword>
<evidence type="ECO:0000256" key="2">
    <source>
        <dbReference type="ARBA" id="ARBA00012528"/>
    </source>
</evidence>
<dbReference type="PANTHER" id="PTHR45138">
    <property type="entry name" value="REGULATORY COMPONENTS OF SENSORY TRANSDUCTION SYSTEM"/>
    <property type="match status" value="1"/>
</dbReference>
<dbReference type="PROSITE" id="PS50887">
    <property type="entry name" value="GGDEF"/>
    <property type="match status" value="1"/>
</dbReference>
<evidence type="ECO:0000256" key="4">
    <source>
        <dbReference type="SAM" id="Phobius"/>
    </source>
</evidence>
<dbReference type="InterPro" id="IPR029787">
    <property type="entry name" value="Nucleotide_cyclase"/>
</dbReference>
<feature type="transmembrane region" description="Helical" evidence="4">
    <location>
        <begin position="127"/>
        <end position="149"/>
    </location>
</feature>
<proteinExistence type="predicted"/>
<organism evidence="8 9">
    <name type="scientific">Halomonas cupida</name>
    <dbReference type="NCBI Taxonomy" id="44933"/>
    <lineage>
        <taxon>Bacteria</taxon>
        <taxon>Pseudomonadati</taxon>
        <taxon>Pseudomonadota</taxon>
        <taxon>Gammaproteobacteria</taxon>
        <taxon>Oceanospirillales</taxon>
        <taxon>Halomonadaceae</taxon>
        <taxon>Halomonas</taxon>
    </lineage>
</organism>
<reference evidence="8 9" key="1">
    <citation type="submission" date="2016-11" db="EMBL/GenBank/DDBJ databases">
        <authorList>
            <person name="Jaros S."/>
            <person name="Januszkiewicz K."/>
            <person name="Wedrychowicz H."/>
        </authorList>
    </citation>
    <scope>NUCLEOTIDE SEQUENCE [LARGE SCALE GENOMIC DNA]</scope>
    <source>
        <strain evidence="8 9">DSM 4740</strain>
    </source>
</reference>
<sequence>MIRTALLLSLLAAVLACVVPLAEPSLLAQEAHASWAMLVALALCQLLWYWRGNRLARVTTLPLALILGAMLTSYLMPEHWISVATFNNWADHLVPGSDIDNWRPPLLELAALMTLTLGLLSRTRANLGVPLLQVLAALLLLADTSLQVVGNDFAPLVRRGSFYTGSLLALLLLAQFIGVVQGWRHTHQSLTRALWPSAILAVVTIAFWYQQSHLADTKLHQSVDVRYERMAERLTTEINAHVTAMRRFADFWGILDRPPEDEEWRAQAERYYRDFRYFLNIAYINEGGEIAYVYPRDPANTSLIGMNIEESQRPYSDRLARALKQRTEEQTGVLPLLQNVPGLIYYLPINSHQGGNALGVAVMVVGLPLLADTLYHEGHFDRVRLYLGLLNGDAPLKEWHVSGTPGPWRVESDVIFGHVTLTLVAQPNRELLLSERSRQPSVSLTMGLILTYLLYLVLFGRHQMALQHRSVHRSNEELRREVRKRTQLQSEIEWLAGHDELTGAPNRRHFLRAVQERAEQTPLTVLLCDIDHFKSINDQLGHQAGDHTLVRLASIGQQLTPSEGLFARYGGEEFVVLLPRTNEHRGMAIAERLREGVLTSGLEHADGRPVTISIGVAVHSEGTLKVEELLHKADLALYEAKHAGRNQARLASTDAMPDS</sequence>
<dbReference type="InterPro" id="IPR000160">
    <property type="entry name" value="GGDEF_dom"/>
</dbReference>
<feature type="transmembrane region" description="Helical" evidence="4">
    <location>
        <begin position="442"/>
        <end position="460"/>
    </location>
</feature>
<dbReference type="Gene3D" id="3.30.70.270">
    <property type="match status" value="1"/>
</dbReference>
<dbReference type="AlphaFoldDB" id="A0A1M7H8U4"/>
<dbReference type="SUPFAM" id="SSF55073">
    <property type="entry name" value="Nucleotide cyclase"/>
    <property type="match status" value="1"/>
</dbReference>
<evidence type="ECO:0000313" key="9">
    <source>
        <dbReference type="Proteomes" id="UP000184123"/>
    </source>
</evidence>
<dbReference type="InterPro" id="IPR006189">
    <property type="entry name" value="CHASE_dom"/>
</dbReference>
<protein>
    <recommendedName>
        <fullName evidence="2">diguanylate cyclase</fullName>
        <ecNumber evidence="2">2.7.7.65</ecNumber>
    </recommendedName>
</protein>
<dbReference type="EMBL" id="FRCA01000006">
    <property type="protein sequence ID" value="SHM24537.1"/>
    <property type="molecule type" value="Genomic_DNA"/>
</dbReference>
<feature type="transmembrane region" description="Helical" evidence="4">
    <location>
        <begin position="62"/>
        <end position="82"/>
    </location>
</feature>
<dbReference type="FunFam" id="3.30.70.270:FF:000001">
    <property type="entry name" value="Diguanylate cyclase domain protein"/>
    <property type="match status" value="1"/>
</dbReference>
<feature type="transmembrane region" description="Helical" evidence="4">
    <location>
        <begin position="192"/>
        <end position="209"/>
    </location>
</feature>
<accession>A0A1M7H8U4</accession>
<feature type="domain" description="GGDEF" evidence="6">
    <location>
        <begin position="521"/>
        <end position="653"/>
    </location>
</feature>
<feature type="domain" description="CHASE" evidence="5">
    <location>
        <begin position="290"/>
        <end position="374"/>
    </location>
</feature>
<dbReference type="PROSITE" id="PS51257">
    <property type="entry name" value="PROKAR_LIPOPROTEIN"/>
    <property type="match status" value="1"/>
</dbReference>
<dbReference type="PANTHER" id="PTHR45138:SF9">
    <property type="entry name" value="DIGUANYLATE CYCLASE DGCM-RELATED"/>
    <property type="match status" value="1"/>
</dbReference>
<keyword evidence="10" id="KW-1185">Reference proteome</keyword>
<dbReference type="GO" id="GO:0052621">
    <property type="term" value="F:diguanylate cyclase activity"/>
    <property type="evidence" value="ECO:0007669"/>
    <property type="project" value="UniProtKB-EC"/>
</dbReference>
<dbReference type="RefSeq" id="WP_073435553.1">
    <property type="nucleotide sequence ID" value="NZ_BJXU01000116.1"/>
</dbReference>
<comment type="catalytic activity">
    <reaction evidence="3">
        <text>2 GTP = 3',3'-c-di-GMP + 2 diphosphate</text>
        <dbReference type="Rhea" id="RHEA:24898"/>
        <dbReference type="ChEBI" id="CHEBI:33019"/>
        <dbReference type="ChEBI" id="CHEBI:37565"/>
        <dbReference type="ChEBI" id="CHEBI:58805"/>
        <dbReference type="EC" id="2.7.7.65"/>
    </reaction>
</comment>
<dbReference type="Proteomes" id="UP000321726">
    <property type="component" value="Unassembled WGS sequence"/>
</dbReference>
<dbReference type="EC" id="2.7.7.65" evidence="2"/>
<keyword evidence="4" id="KW-0472">Membrane</keyword>
<dbReference type="OrthoDB" id="9812260at2"/>
<evidence type="ECO:0000256" key="3">
    <source>
        <dbReference type="ARBA" id="ARBA00034247"/>
    </source>
</evidence>
<dbReference type="EMBL" id="BJXU01000116">
    <property type="protein sequence ID" value="GEN24888.1"/>
    <property type="molecule type" value="Genomic_DNA"/>
</dbReference>
<evidence type="ECO:0000256" key="1">
    <source>
        <dbReference type="ARBA" id="ARBA00001946"/>
    </source>
</evidence>
<dbReference type="PROSITE" id="PS50839">
    <property type="entry name" value="CHASE"/>
    <property type="match status" value="1"/>
</dbReference>
<dbReference type="InterPro" id="IPR050469">
    <property type="entry name" value="Diguanylate_Cyclase"/>
</dbReference>
<dbReference type="STRING" id="44933.SAMN05660971_02519"/>
<feature type="transmembrane region" description="Helical" evidence="4">
    <location>
        <begin position="32"/>
        <end position="50"/>
    </location>
</feature>
<evidence type="ECO:0000313" key="7">
    <source>
        <dbReference type="EMBL" id="GEN24888.1"/>
    </source>
</evidence>
<dbReference type="Pfam" id="PF00990">
    <property type="entry name" value="GGDEF"/>
    <property type="match status" value="1"/>
</dbReference>
<dbReference type="NCBIfam" id="TIGR00254">
    <property type="entry name" value="GGDEF"/>
    <property type="match status" value="1"/>
</dbReference>
<evidence type="ECO:0000259" key="6">
    <source>
        <dbReference type="PROSITE" id="PS50887"/>
    </source>
</evidence>
<dbReference type="CDD" id="cd01949">
    <property type="entry name" value="GGDEF"/>
    <property type="match status" value="1"/>
</dbReference>
<evidence type="ECO:0000313" key="8">
    <source>
        <dbReference type="EMBL" id="SHM24537.1"/>
    </source>
</evidence>
<gene>
    <name evidence="7" type="ORF">HCU01_28370</name>
    <name evidence="8" type="ORF">SAMN05660971_02519</name>
</gene>
<feature type="transmembrane region" description="Helical" evidence="4">
    <location>
        <begin position="161"/>
        <end position="180"/>
    </location>
</feature>
<reference evidence="7 10" key="2">
    <citation type="submission" date="2019-07" db="EMBL/GenBank/DDBJ databases">
        <title>Whole genome shotgun sequence of Halomonas cupida NBRC 102219.</title>
        <authorList>
            <person name="Hosoyama A."/>
            <person name="Uohara A."/>
            <person name="Ohji S."/>
            <person name="Ichikawa N."/>
        </authorList>
    </citation>
    <scope>NUCLEOTIDE SEQUENCE [LARGE SCALE GENOMIC DNA]</scope>
    <source>
        <strain evidence="7 10">NBRC 102219</strain>
    </source>
</reference>
<dbReference type="SMART" id="SM00267">
    <property type="entry name" value="GGDEF"/>
    <property type="match status" value="1"/>
</dbReference>
<comment type="cofactor">
    <cofactor evidence="1">
        <name>Mg(2+)</name>
        <dbReference type="ChEBI" id="CHEBI:18420"/>
    </cofactor>
</comment>
<evidence type="ECO:0000313" key="10">
    <source>
        <dbReference type="Proteomes" id="UP000321726"/>
    </source>
</evidence>